<accession>A0AB39SP36</accession>
<dbReference type="RefSeq" id="WP_369141834.1">
    <property type="nucleotide sequence ID" value="NZ_CP163444.1"/>
</dbReference>
<dbReference type="InterPro" id="IPR019587">
    <property type="entry name" value="Polyketide_cyclase/dehydratase"/>
</dbReference>
<gene>
    <name evidence="1" type="ORF">AB5J54_00350</name>
</gene>
<dbReference type="EMBL" id="CP163444">
    <property type="protein sequence ID" value="XDQ69091.1"/>
    <property type="molecule type" value="Genomic_DNA"/>
</dbReference>
<reference evidence="1" key="1">
    <citation type="submission" date="2024-07" db="EMBL/GenBank/DDBJ databases">
        <authorList>
            <person name="Yu S.T."/>
        </authorList>
    </citation>
    <scope>NUCLEOTIDE SEQUENCE</scope>
    <source>
        <strain evidence="1">R44</strain>
    </source>
</reference>
<organism evidence="1">
    <name type="scientific">Streptomyces sp. R44</name>
    <dbReference type="NCBI Taxonomy" id="3238633"/>
    <lineage>
        <taxon>Bacteria</taxon>
        <taxon>Bacillati</taxon>
        <taxon>Actinomycetota</taxon>
        <taxon>Actinomycetes</taxon>
        <taxon>Kitasatosporales</taxon>
        <taxon>Streptomycetaceae</taxon>
        <taxon>Streptomyces</taxon>
    </lineage>
</organism>
<proteinExistence type="predicted"/>
<dbReference type="Gene3D" id="3.30.530.20">
    <property type="match status" value="1"/>
</dbReference>
<sequence length="143" mass="16275">MISVQRTISISRPITEAAAYLEDFTNTEHWDPATVSCRRLDHGPIRPGSSWTCVSLFRGRTTTLAYQLSVRDAAHLVFVGENRTVQASDDLTLRAISETETELVYRAQFRFKGLTRLAAPFLRRDLERLADDVEHTLPRLLET</sequence>
<protein>
    <submittedName>
        <fullName evidence="1">SRPBCC family protein</fullName>
    </submittedName>
</protein>
<dbReference type="InterPro" id="IPR023393">
    <property type="entry name" value="START-like_dom_sf"/>
</dbReference>
<dbReference type="Pfam" id="PF10604">
    <property type="entry name" value="Polyketide_cyc2"/>
    <property type="match status" value="1"/>
</dbReference>
<name>A0AB39SP36_9ACTN</name>
<evidence type="ECO:0000313" key="1">
    <source>
        <dbReference type="EMBL" id="XDQ69091.1"/>
    </source>
</evidence>
<dbReference type="SUPFAM" id="SSF55961">
    <property type="entry name" value="Bet v1-like"/>
    <property type="match status" value="1"/>
</dbReference>
<dbReference type="AlphaFoldDB" id="A0AB39SP36"/>